<feature type="compositionally biased region" description="Low complexity" evidence="7">
    <location>
        <begin position="50"/>
        <end position="59"/>
    </location>
</feature>
<keyword evidence="2 6" id="KW-0349">Heme</keyword>
<dbReference type="InterPro" id="IPR002327">
    <property type="entry name" value="Cyt_c_1A/1B"/>
</dbReference>
<feature type="chain" id="PRO_5046231700" description="Cytochrome c domain-containing protein" evidence="8">
    <location>
        <begin position="27"/>
        <end position="174"/>
    </location>
</feature>
<evidence type="ECO:0000256" key="3">
    <source>
        <dbReference type="ARBA" id="ARBA00022723"/>
    </source>
</evidence>
<keyword evidence="3 6" id="KW-0479">Metal-binding</keyword>
<comment type="caution">
    <text evidence="10">The sequence shown here is derived from an EMBL/GenBank/DDBJ whole genome shotgun (WGS) entry which is preliminary data.</text>
</comment>
<feature type="signal peptide" evidence="8">
    <location>
        <begin position="1"/>
        <end position="26"/>
    </location>
</feature>
<dbReference type="PANTHER" id="PTHR11961">
    <property type="entry name" value="CYTOCHROME C"/>
    <property type="match status" value="1"/>
</dbReference>
<dbReference type="Gene3D" id="1.10.760.10">
    <property type="entry name" value="Cytochrome c-like domain"/>
    <property type="match status" value="1"/>
</dbReference>
<dbReference type="InterPro" id="IPR036909">
    <property type="entry name" value="Cyt_c-like_dom_sf"/>
</dbReference>
<name>A0ABT1XRA7_9SPHN</name>
<evidence type="ECO:0000256" key="4">
    <source>
        <dbReference type="ARBA" id="ARBA00022982"/>
    </source>
</evidence>
<dbReference type="PROSITE" id="PS51007">
    <property type="entry name" value="CYTC"/>
    <property type="match status" value="1"/>
</dbReference>
<evidence type="ECO:0000313" key="11">
    <source>
        <dbReference type="Proteomes" id="UP001206067"/>
    </source>
</evidence>
<feature type="domain" description="Cytochrome c" evidence="9">
    <location>
        <begin position="61"/>
        <end position="165"/>
    </location>
</feature>
<proteinExistence type="predicted"/>
<evidence type="ECO:0000256" key="2">
    <source>
        <dbReference type="ARBA" id="ARBA00022617"/>
    </source>
</evidence>
<keyword evidence="4" id="KW-0249">Electron transport</keyword>
<evidence type="ECO:0000259" key="9">
    <source>
        <dbReference type="PROSITE" id="PS51007"/>
    </source>
</evidence>
<dbReference type="SUPFAM" id="SSF46626">
    <property type="entry name" value="Cytochrome c"/>
    <property type="match status" value="1"/>
</dbReference>
<dbReference type="RefSeq" id="WP_257595980.1">
    <property type="nucleotide sequence ID" value="NZ_JANKHH010000005.1"/>
</dbReference>
<organism evidence="10 11">
    <name type="scientific">Parerythrobacter lacustris</name>
    <dbReference type="NCBI Taxonomy" id="2969984"/>
    <lineage>
        <taxon>Bacteria</taxon>
        <taxon>Pseudomonadati</taxon>
        <taxon>Pseudomonadota</taxon>
        <taxon>Alphaproteobacteria</taxon>
        <taxon>Sphingomonadales</taxon>
        <taxon>Erythrobacteraceae</taxon>
        <taxon>Parerythrobacter</taxon>
    </lineage>
</organism>
<evidence type="ECO:0000256" key="1">
    <source>
        <dbReference type="ARBA" id="ARBA00022448"/>
    </source>
</evidence>
<dbReference type="InterPro" id="IPR009056">
    <property type="entry name" value="Cyt_c-like_dom"/>
</dbReference>
<accession>A0ABT1XRA7</accession>
<keyword evidence="8" id="KW-0732">Signal</keyword>
<evidence type="ECO:0000256" key="6">
    <source>
        <dbReference type="PROSITE-ProRule" id="PRU00433"/>
    </source>
</evidence>
<evidence type="ECO:0000313" key="10">
    <source>
        <dbReference type="EMBL" id="MCR2834176.1"/>
    </source>
</evidence>
<keyword evidence="11" id="KW-1185">Reference proteome</keyword>
<evidence type="ECO:0000256" key="8">
    <source>
        <dbReference type="SAM" id="SignalP"/>
    </source>
</evidence>
<gene>
    <name evidence="10" type="ORF">NSO95_09495</name>
</gene>
<evidence type="ECO:0000256" key="5">
    <source>
        <dbReference type="ARBA" id="ARBA00023004"/>
    </source>
</evidence>
<dbReference type="EMBL" id="JANKHH010000005">
    <property type="protein sequence ID" value="MCR2834176.1"/>
    <property type="molecule type" value="Genomic_DNA"/>
</dbReference>
<sequence length="174" mass="18540">MALICERSTLRGRMACLLPLVALSMAAGSCTSGGQAIGGYETPRPPVSMDPPQAQAALPDPSPHRSAPLFEASGYGKCAPCHAHQYRINGIGPHLVGLYGRRIGSVENYRYSEALTSVGGTWDAASLDRFIADPEAFAPGNTMKFRGIESAETRASIIAYLQREARKEGDSEAK</sequence>
<reference evidence="10 11" key="1">
    <citation type="submission" date="2022-08" db="EMBL/GenBank/DDBJ databases">
        <title>Polyphasic taxonomy analysis of Qipengyuania sp.RS5-5.</title>
        <authorList>
            <person name="Xamxidin M."/>
            <person name="Wu M."/>
        </authorList>
    </citation>
    <scope>NUCLEOTIDE SEQUENCE [LARGE SCALE GENOMIC DNA]</scope>
    <source>
        <strain evidence="10 11">RS5-5</strain>
    </source>
</reference>
<evidence type="ECO:0000256" key="7">
    <source>
        <dbReference type="SAM" id="MobiDB-lite"/>
    </source>
</evidence>
<dbReference type="PRINTS" id="PR00604">
    <property type="entry name" value="CYTCHRMECIAB"/>
</dbReference>
<keyword evidence="5 6" id="KW-0408">Iron</keyword>
<keyword evidence="1" id="KW-0813">Transport</keyword>
<dbReference type="PROSITE" id="PS51257">
    <property type="entry name" value="PROKAR_LIPOPROTEIN"/>
    <property type="match status" value="1"/>
</dbReference>
<dbReference type="Proteomes" id="UP001206067">
    <property type="component" value="Unassembled WGS sequence"/>
</dbReference>
<protein>
    <recommendedName>
        <fullName evidence="9">Cytochrome c domain-containing protein</fullName>
    </recommendedName>
</protein>
<feature type="region of interest" description="Disordered" evidence="7">
    <location>
        <begin position="42"/>
        <end position="62"/>
    </location>
</feature>